<organism evidence="1 2">
    <name type="scientific">Saprolegnia diclina (strain VS20)</name>
    <dbReference type="NCBI Taxonomy" id="1156394"/>
    <lineage>
        <taxon>Eukaryota</taxon>
        <taxon>Sar</taxon>
        <taxon>Stramenopiles</taxon>
        <taxon>Oomycota</taxon>
        <taxon>Saprolegniomycetes</taxon>
        <taxon>Saprolegniales</taxon>
        <taxon>Saprolegniaceae</taxon>
        <taxon>Saprolegnia</taxon>
    </lineage>
</organism>
<evidence type="ECO:0000313" key="1">
    <source>
        <dbReference type="EMBL" id="EQC42837.1"/>
    </source>
</evidence>
<evidence type="ECO:0008006" key="3">
    <source>
        <dbReference type="Google" id="ProtNLM"/>
    </source>
</evidence>
<accession>T0SIP4</accession>
<dbReference type="InParanoid" id="T0SIP4"/>
<keyword evidence="2" id="KW-1185">Reference proteome</keyword>
<dbReference type="OrthoDB" id="69505at2759"/>
<dbReference type="OMA" id="WHRFPGV"/>
<sequence length="267" mass="29083">MTSSTSTTTTAQPMAWNVSIHALNQLLHSADLAVVAAQLASTHYDSGVDIGALPLDEWTSYVAAEFQTLPSKAMTWRDGHVFITELPLPLHTALVAACNSVVEAATGTSNWHLKHYRSAMVASLDLLIEPDCSYGPDRGVGGSLPRGLLSWADYHTVKVEIGVTRGWTQLDAKASAWHRFPGVQYILCIHVSSDRRVREFKLYDVVAGQPLAPVAPRPIEATTVLSLDSRRLLGLPASERFPTRFAQPNMRVSLSDIVTIAIAKQTN</sequence>
<dbReference type="Proteomes" id="UP000030762">
    <property type="component" value="Unassembled WGS sequence"/>
</dbReference>
<evidence type="ECO:0000313" key="2">
    <source>
        <dbReference type="Proteomes" id="UP000030762"/>
    </source>
</evidence>
<gene>
    <name evidence="1" type="ORF">SDRG_00556</name>
</gene>
<dbReference type="GeneID" id="19941283"/>
<dbReference type="EMBL" id="JH767132">
    <property type="protein sequence ID" value="EQC42837.1"/>
    <property type="molecule type" value="Genomic_DNA"/>
</dbReference>
<reference evidence="1 2" key="1">
    <citation type="submission" date="2012-04" db="EMBL/GenBank/DDBJ databases">
        <title>The Genome Sequence of Saprolegnia declina VS20.</title>
        <authorList>
            <consortium name="The Broad Institute Genome Sequencing Platform"/>
            <person name="Russ C."/>
            <person name="Nusbaum C."/>
            <person name="Tyler B."/>
            <person name="van West P."/>
            <person name="Dieguez-Uribeondo J."/>
            <person name="de Bruijn I."/>
            <person name="Tripathy S."/>
            <person name="Jiang R."/>
            <person name="Young S.K."/>
            <person name="Zeng Q."/>
            <person name="Gargeya S."/>
            <person name="Fitzgerald M."/>
            <person name="Haas B."/>
            <person name="Abouelleil A."/>
            <person name="Alvarado L."/>
            <person name="Arachchi H.M."/>
            <person name="Berlin A."/>
            <person name="Chapman S.B."/>
            <person name="Goldberg J."/>
            <person name="Griggs A."/>
            <person name="Gujja S."/>
            <person name="Hansen M."/>
            <person name="Howarth C."/>
            <person name="Imamovic A."/>
            <person name="Larimer J."/>
            <person name="McCowen C."/>
            <person name="Montmayeur A."/>
            <person name="Murphy C."/>
            <person name="Neiman D."/>
            <person name="Pearson M."/>
            <person name="Priest M."/>
            <person name="Roberts A."/>
            <person name="Saif S."/>
            <person name="Shea T."/>
            <person name="Sisk P."/>
            <person name="Sykes S."/>
            <person name="Wortman J."/>
            <person name="Nusbaum C."/>
            <person name="Birren B."/>
        </authorList>
    </citation>
    <scope>NUCLEOTIDE SEQUENCE [LARGE SCALE GENOMIC DNA]</scope>
    <source>
        <strain evidence="1 2">VS20</strain>
    </source>
</reference>
<dbReference type="RefSeq" id="XP_008604260.1">
    <property type="nucleotide sequence ID" value="XM_008606038.1"/>
</dbReference>
<dbReference type="eggNOG" id="ENOG502SQNF">
    <property type="taxonomic scope" value="Eukaryota"/>
</dbReference>
<dbReference type="VEuPathDB" id="FungiDB:SDRG_00556"/>
<protein>
    <recommendedName>
        <fullName evidence="3">Restriction endonuclease domain-containing protein</fullName>
    </recommendedName>
</protein>
<dbReference type="AlphaFoldDB" id="T0SIP4"/>
<name>T0SIP4_SAPDV</name>
<proteinExistence type="predicted"/>